<dbReference type="Proteomes" id="UP001341840">
    <property type="component" value="Unassembled WGS sequence"/>
</dbReference>
<keyword evidence="7" id="KW-0325">Glycoprotein</keyword>
<feature type="compositionally biased region" description="Polar residues" evidence="8">
    <location>
        <begin position="146"/>
        <end position="163"/>
    </location>
</feature>
<evidence type="ECO:0000259" key="9">
    <source>
        <dbReference type="PROSITE" id="PS50011"/>
    </source>
</evidence>
<evidence type="ECO:0000256" key="7">
    <source>
        <dbReference type="ARBA" id="ARBA00023180"/>
    </source>
</evidence>
<evidence type="ECO:0000256" key="8">
    <source>
        <dbReference type="SAM" id="MobiDB-lite"/>
    </source>
</evidence>
<accession>A0ABU6RDJ0</accession>
<dbReference type="PANTHER" id="PTHR27009">
    <property type="entry name" value="RUST RESISTANCE KINASE LR10-RELATED"/>
    <property type="match status" value="1"/>
</dbReference>
<keyword evidence="4" id="KW-0732">Signal</keyword>
<comment type="caution">
    <text evidence="10">The sequence shown here is derived from an EMBL/GenBank/DDBJ whole genome shotgun (WGS) entry which is preliminary data.</text>
</comment>
<dbReference type="EMBL" id="JASCZI010030388">
    <property type="protein sequence ID" value="MED6122097.1"/>
    <property type="molecule type" value="Genomic_DNA"/>
</dbReference>
<evidence type="ECO:0000256" key="5">
    <source>
        <dbReference type="ARBA" id="ARBA00022989"/>
    </source>
</evidence>
<feature type="domain" description="Protein kinase" evidence="9">
    <location>
        <begin position="1"/>
        <end position="127"/>
    </location>
</feature>
<keyword evidence="6" id="KW-0472">Membrane</keyword>
<dbReference type="InterPro" id="IPR045874">
    <property type="entry name" value="LRK10/LRL21-25-like"/>
</dbReference>
<evidence type="ECO:0000256" key="2">
    <source>
        <dbReference type="ARBA" id="ARBA00022527"/>
    </source>
</evidence>
<reference evidence="10 11" key="1">
    <citation type="journal article" date="2023" name="Plants (Basel)">
        <title>Bridging the Gap: Combining Genomics and Transcriptomics Approaches to Understand Stylosanthes scabra, an Orphan Legume from the Brazilian Caatinga.</title>
        <authorList>
            <person name="Ferreira-Neto J.R.C."/>
            <person name="da Silva M.D."/>
            <person name="Binneck E."/>
            <person name="de Melo N.F."/>
            <person name="da Silva R.H."/>
            <person name="de Melo A.L.T.M."/>
            <person name="Pandolfi V."/>
            <person name="Bustamante F.O."/>
            <person name="Brasileiro-Vidal A.C."/>
            <person name="Benko-Iseppon A.M."/>
        </authorList>
    </citation>
    <scope>NUCLEOTIDE SEQUENCE [LARGE SCALE GENOMIC DNA]</scope>
    <source>
        <tissue evidence="10">Leaves</tissue>
    </source>
</reference>
<evidence type="ECO:0000313" key="10">
    <source>
        <dbReference type="EMBL" id="MED6122097.1"/>
    </source>
</evidence>
<keyword evidence="2" id="KW-0723">Serine/threonine-protein kinase</keyword>
<evidence type="ECO:0000256" key="6">
    <source>
        <dbReference type="ARBA" id="ARBA00023136"/>
    </source>
</evidence>
<evidence type="ECO:0000256" key="3">
    <source>
        <dbReference type="ARBA" id="ARBA00022692"/>
    </source>
</evidence>
<feature type="region of interest" description="Disordered" evidence="8">
    <location>
        <begin position="138"/>
        <end position="163"/>
    </location>
</feature>
<dbReference type="InterPro" id="IPR001245">
    <property type="entry name" value="Ser-Thr/Tyr_kinase_cat_dom"/>
</dbReference>
<keyword evidence="2" id="KW-0418">Kinase</keyword>
<dbReference type="PROSITE" id="PS50011">
    <property type="entry name" value="PROTEIN_KINASE_DOM"/>
    <property type="match status" value="1"/>
</dbReference>
<dbReference type="InterPro" id="IPR000719">
    <property type="entry name" value="Prot_kinase_dom"/>
</dbReference>
<gene>
    <name evidence="10" type="ORF">PIB30_036611</name>
</gene>
<evidence type="ECO:0000313" key="11">
    <source>
        <dbReference type="Proteomes" id="UP001341840"/>
    </source>
</evidence>
<protein>
    <recommendedName>
        <fullName evidence="9">Protein kinase domain-containing protein</fullName>
    </recommendedName>
</protein>
<keyword evidence="11" id="KW-1185">Reference proteome</keyword>
<dbReference type="Gene3D" id="1.10.510.10">
    <property type="entry name" value="Transferase(Phosphotransferase) domain 1"/>
    <property type="match status" value="1"/>
</dbReference>
<organism evidence="10 11">
    <name type="scientific">Stylosanthes scabra</name>
    <dbReference type="NCBI Taxonomy" id="79078"/>
    <lineage>
        <taxon>Eukaryota</taxon>
        <taxon>Viridiplantae</taxon>
        <taxon>Streptophyta</taxon>
        <taxon>Embryophyta</taxon>
        <taxon>Tracheophyta</taxon>
        <taxon>Spermatophyta</taxon>
        <taxon>Magnoliopsida</taxon>
        <taxon>eudicotyledons</taxon>
        <taxon>Gunneridae</taxon>
        <taxon>Pentapetalae</taxon>
        <taxon>rosids</taxon>
        <taxon>fabids</taxon>
        <taxon>Fabales</taxon>
        <taxon>Fabaceae</taxon>
        <taxon>Papilionoideae</taxon>
        <taxon>50 kb inversion clade</taxon>
        <taxon>dalbergioids sensu lato</taxon>
        <taxon>Dalbergieae</taxon>
        <taxon>Pterocarpus clade</taxon>
        <taxon>Stylosanthes</taxon>
    </lineage>
</organism>
<evidence type="ECO:0000256" key="1">
    <source>
        <dbReference type="ARBA" id="ARBA00004479"/>
    </source>
</evidence>
<dbReference type="InterPro" id="IPR011009">
    <property type="entry name" value="Kinase-like_dom_sf"/>
</dbReference>
<sequence>MQKDQSIVSIFGTRGTPGYIAPEMFSRMYGGVSHKSNVYSYGMLIIEMIGGKKNHDTGESHSSELYFPDWIYKDLEEGNIHSRSLAHAGEENGIIMKMTLVSLWCIQINPSNRPSISRVVEMLEGPLQSIPYPPKPVVSSPVGTPLQFSDASYSYNNSERFNK</sequence>
<dbReference type="SUPFAM" id="SSF56112">
    <property type="entry name" value="Protein kinase-like (PK-like)"/>
    <property type="match status" value="1"/>
</dbReference>
<keyword evidence="5" id="KW-1133">Transmembrane helix</keyword>
<evidence type="ECO:0000256" key="4">
    <source>
        <dbReference type="ARBA" id="ARBA00022729"/>
    </source>
</evidence>
<name>A0ABU6RDJ0_9FABA</name>
<comment type="subcellular location">
    <subcellularLocation>
        <location evidence="1">Membrane</location>
        <topology evidence="1">Single-pass type I membrane protein</topology>
    </subcellularLocation>
</comment>
<keyword evidence="3" id="KW-0812">Transmembrane</keyword>
<dbReference type="Pfam" id="PF07714">
    <property type="entry name" value="PK_Tyr_Ser-Thr"/>
    <property type="match status" value="1"/>
</dbReference>
<keyword evidence="2" id="KW-0808">Transferase</keyword>
<proteinExistence type="predicted"/>